<comment type="caution">
    <text evidence="1">The sequence shown here is derived from an EMBL/GenBank/DDBJ whole genome shotgun (WGS) entry which is preliminary data.</text>
</comment>
<dbReference type="EMBL" id="JAJSOF020000005">
    <property type="protein sequence ID" value="KAJ4447452.1"/>
    <property type="molecule type" value="Genomic_DNA"/>
</dbReference>
<organism evidence="1 2">
    <name type="scientific">Periplaneta americana</name>
    <name type="common">American cockroach</name>
    <name type="synonym">Blatta americana</name>
    <dbReference type="NCBI Taxonomy" id="6978"/>
    <lineage>
        <taxon>Eukaryota</taxon>
        <taxon>Metazoa</taxon>
        <taxon>Ecdysozoa</taxon>
        <taxon>Arthropoda</taxon>
        <taxon>Hexapoda</taxon>
        <taxon>Insecta</taxon>
        <taxon>Pterygota</taxon>
        <taxon>Neoptera</taxon>
        <taxon>Polyneoptera</taxon>
        <taxon>Dictyoptera</taxon>
        <taxon>Blattodea</taxon>
        <taxon>Blattoidea</taxon>
        <taxon>Blattidae</taxon>
        <taxon>Blattinae</taxon>
        <taxon>Periplaneta</taxon>
    </lineage>
</organism>
<evidence type="ECO:0000313" key="2">
    <source>
        <dbReference type="Proteomes" id="UP001148838"/>
    </source>
</evidence>
<gene>
    <name evidence="1" type="ORF">ANN_09459</name>
</gene>
<reference evidence="1 2" key="1">
    <citation type="journal article" date="2022" name="Allergy">
        <title>Genome assembly and annotation of Periplaneta americana reveal a comprehensive cockroach allergen profile.</title>
        <authorList>
            <person name="Wang L."/>
            <person name="Xiong Q."/>
            <person name="Saelim N."/>
            <person name="Wang L."/>
            <person name="Nong W."/>
            <person name="Wan A.T."/>
            <person name="Shi M."/>
            <person name="Liu X."/>
            <person name="Cao Q."/>
            <person name="Hui J.H.L."/>
            <person name="Sookrung N."/>
            <person name="Leung T.F."/>
            <person name="Tungtrongchitr A."/>
            <person name="Tsui S.K.W."/>
        </authorList>
    </citation>
    <scope>NUCLEOTIDE SEQUENCE [LARGE SCALE GENOMIC DNA]</scope>
    <source>
        <strain evidence="1">PWHHKU_190912</strain>
    </source>
</reference>
<evidence type="ECO:0000313" key="1">
    <source>
        <dbReference type="EMBL" id="KAJ4447452.1"/>
    </source>
</evidence>
<keyword evidence="2" id="KW-1185">Reference proteome</keyword>
<accession>A0ABQ8TNY0</accession>
<sequence>MWKSDLATFYAEVFWPSMAERKPTDVLLVDSWSANEGNNLLQQSVLPNMNFKVKLYHLVAQARSSFLMSSSSGLA</sequence>
<dbReference type="Proteomes" id="UP001148838">
    <property type="component" value="Unassembled WGS sequence"/>
</dbReference>
<name>A0ABQ8TNY0_PERAM</name>
<proteinExistence type="predicted"/>
<protein>
    <submittedName>
        <fullName evidence="1">Uncharacterized protein</fullName>
    </submittedName>
</protein>